<evidence type="ECO:0000256" key="1">
    <source>
        <dbReference type="SAM" id="Coils"/>
    </source>
</evidence>
<dbReference type="Proteomes" id="UP001355206">
    <property type="component" value="Unassembled WGS sequence"/>
</dbReference>
<evidence type="ECO:0000313" key="4">
    <source>
        <dbReference type="EMBL" id="MEE7492076.1"/>
    </source>
</evidence>
<sequence length="381" mass="41451">MVAENEVWQAADRIRVRQAPPGGVKERVSVRTVRKELGGGSFGDIARSLARWKVREDYLPVIEQADLPEAFGRRLGTIGRELLEMARVEAARARLADFVEADQRRATERDVLDEALSRVDLLEERIAAMQAELDRLRAAAPAPATGALRDPAPEGRPAASGREGVGLVDAAHGGKLAREADVFWREVWEAVESVVGQRGPLAIHPLFKALPASLKADGARMGFPLTPAWLRYHLLRMAEDGDGLAVVGHRFALAGTEAEEAAPPGPHAAERVEAPSGRRFWREVIREVHALLCRDGPKTAEAVLAGIEPGRVDAARRFQGLTPGLLRWKLRQRIKERRPFRELADGRFAAIPCDGPWDGLAPATGVQAGRRSAQGKGTIGA</sequence>
<accession>A0ABU7TRH2</accession>
<proteinExistence type="predicted"/>
<feature type="coiled-coil region" evidence="1">
    <location>
        <begin position="112"/>
        <end position="139"/>
    </location>
</feature>
<keyword evidence="5" id="KW-1185">Reference proteome</keyword>
<dbReference type="InterPro" id="IPR021104">
    <property type="entry name" value="KfrA_DNA-bd_N"/>
</dbReference>
<organism evidence="4 5">
    <name type="scientific">Methylobacterium oryzae</name>
    <dbReference type="NCBI Taxonomy" id="334852"/>
    <lineage>
        <taxon>Bacteria</taxon>
        <taxon>Pseudomonadati</taxon>
        <taxon>Pseudomonadota</taxon>
        <taxon>Alphaproteobacteria</taxon>
        <taxon>Hyphomicrobiales</taxon>
        <taxon>Methylobacteriaceae</taxon>
        <taxon>Methylobacterium</taxon>
    </lineage>
</organism>
<dbReference type="Pfam" id="PF11740">
    <property type="entry name" value="KfrA_N"/>
    <property type="match status" value="1"/>
</dbReference>
<feature type="region of interest" description="Disordered" evidence="2">
    <location>
        <begin position="142"/>
        <end position="162"/>
    </location>
</feature>
<evidence type="ECO:0000256" key="2">
    <source>
        <dbReference type="SAM" id="MobiDB-lite"/>
    </source>
</evidence>
<gene>
    <name evidence="4" type="ORF">MOTC310_16995</name>
</gene>
<comment type="caution">
    <text evidence="4">The sequence shown here is derived from an EMBL/GenBank/DDBJ whole genome shotgun (WGS) entry which is preliminary data.</text>
</comment>
<evidence type="ECO:0000259" key="3">
    <source>
        <dbReference type="Pfam" id="PF11740"/>
    </source>
</evidence>
<evidence type="ECO:0000313" key="5">
    <source>
        <dbReference type="Proteomes" id="UP001355206"/>
    </source>
</evidence>
<keyword evidence="1" id="KW-0175">Coiled coil</keyword>
<protein>
    <recommendedName>
        <fullName evidence="3">KfrA N-terminal DNA-binding domain-containing protein</fullName>
    </recommendedName>
</protein>
<dbReference type="RefSeq" id="WP_331302638.1">
    <property type="nucleotide sequence ID" value="NZ_MLCA01000008.1"/>
</dbReference>
<name>A0ABU7TRH2_9HYPH</name>
<feature type="domain" description="KfrA N-terminal DNA-binding" evidence="3">
    <location>
        <begin position="5"/>
        <end position="124"/>
    </location>
</feature>
<dbReference type="EMBL" id="MLCA01000008">
    <property type="protein sequence ID" value="MEE7492076.1"/>
    <property type="molecule type" value="Genomic_DNA"/>
</dbReference>
<reference evidence="4 5" key="1">
    <citation type="journal article" date="2012" name="Genet. Mol. Biol.">
        <title>Analysis of 16S rRNA and mxaF genes revealing insights into Methylobacterium niche-specific plant association.</title>
        <authorList>
            <person name="Dourado M.N."/>
            <person name="Andreote F.D."/>
            <person name="Dini-Andreote F."/>
            <person name="Conti R."/>
            <person name="Araujo J.M."/>
            <person name="Araujo W.L."/>
        </authorList>
    </citation>
    <scope>NUCLEOTIDE SEQUENCE [LARGE SCALE GENOMIC DNA]</scope>
    <source>
        <strain evidence="4 5">TC3-10</strain>
    </source>
</reference>